<dbReference type="PROSITE" id="PS50245">
    <property type="entry name" value="CAP_GLY_2"/>
    <property type="match status" value="2"/>
</dbReference>
<dbReference type="Pfam" id="PF01302">
    <property type="entry name" value="CAP_GLY"/>
    <property type="match status" value="2"/>
</dbReference>
<dbReference type="PANTHER" id="PTHR18916">
    <property type="entry name" value="DYNACTIN 1-RELATED MICROTUBULE-BINDING"/>
    <property type="match status" value="1"/>
</dbReference>
<dbReference type="PROSITE" id="PS00845">
    <property type="entry name" value="CAP_GLY_1"/>
    <property type="match status" value="2"/>
</dbReference>
<organism evidence="2 3">
    <name type="scientific">Nicrophorus vespilloides</name>
    <name type="common">Boreal carrion beetle</name>
    <dbReference type="NCBI Taxonomy" id="110193"/>
    <lineage>
        <taxon>Eukaryota</taxon>
        <taxon>Metazoa</taxon>
        <taxon>Ecdysozoa</taxon>
        <taxon>Arthropoda</taxon>
        <taxon>Hexapoda</taxon>
        <taxon>Insecta</taxon>
        <taxon>Pterygota</taxon>
        <taxon>Neoptera</taxon>
        <taxon>Endopterygota</taxon>
        <taxon>Coleoptera</taxon>
        <taxon>Polyphaga</taxon>
        <taxon>Staphyliniformia</taxon>
        <taxon>Silphidae</taxon>
        <taxon>Nicrophorinae</taxon>
        <taxon>Nicrophorus</taxon>
    </lineage>
</organism>
<dbReference type="Gene3D" id="2.30.30.190">
    <property type="entry name" value="CAP Gly-rich-like domain"/>
    <property type="match status" value="2"/>
</dbReference>
<evidence type="ECO:0000313" key="2">
    <source>
        <dbReference type="Proteomes" id="UP000695000"/>
    </source>
</evidence>
<dbReference type="Proteomes" id="UP000695000">
    <property type="component" value="Unplaced"/>
</dbReference>
<feature type="domain" description="CAP-Gly" evidence="1">
    <location>
        <begin position="146"/>
        <end position="188"/>
    </location>
</feature>
<name>A0ABM1MFX2_NICVS</name>
<evidence type="ECO:0000313" key="3">
    <source>
        <dbReference type="RefSeq" id="XP_017773472.1"/>
    </source>
</evidence>
<keyword evidence="2" id="KW-1185">Reference proteome</keyword>
<reference evidence="3" key="1">
    <citation type="submission" date="2025-08" db="UniProtKB">
        <authorList>
            <consortium name="RefSeq"/>
        </authorList>
    </citation>
    <scope>IDENTIFICATION</scope>
    <source>
        <tissue evidence="3">Whole Larva</tissue>
    </source>
</reference>
<dbReference type="InterPro" id="IPR000938">
    <property type="entry name" value="CAP-Gly_domain"/>
</dbReference>
<gene>
    <name evidence="3" type="primary">LOC108560443</name>
</gene>
<dbReference type="RefSeq" id="XP_017773472.1">
    <property type="nucleotide sequence ID" value="XM_017917983.1"/>
</dbReference>
<dbReference type="SUPFAM" id="SSF74924">
    <property type="entry name" value="Cap-Gly domain"/>
    <property type="match status" value="2"/>
</dbReference>
<protein>
    <submittedName>
        <fullName evidence="3">Restin homolog isoform X1</fullName>
    </submittedName>
</protein>
<evidence type="ECO:0000259" key="1">
    <source>
        <dbReference type="PROSITE" id="PS50245"/>
    </source>
</evidence>
<accession>A0ABM1MFX2</accession>
<dbReference type="InterPro" id="IPR036859">
    <property type="entry name" value="CAP-Gly_dom_sf"/>
</dbReference>
<dbReference type="SMART" id="SM01052">
    <property type="entry name" value="CAP_GLY"/>
    <property type="match status" value="2"/>
</dbReference>
<proteinExistence type="predicted"/>
<feature type="domain" description="CAP-Gly" evidence="1">
    <location>
        <begin position="283"/>
        <end position="325"/>
    </location>
</feature>
<dbReference type="PANTHER" id="PTHR18916:SF82">
    <property type="entry name" value="CAP-GLY DOMAIN-CONTAINING PROTEIN"/>
    <property type="match status" value="1"/>
</dbReference>
<dbReference type="GeneID" id="108560443"/>
<sequence>MSYRESSSFDYAQRISEDILQRYRLTDVEEMEEYEEDFFGNRLHTVSPSNGRYRKSSDFWDSYPELDFFGNPLHVYPPRPPTSLGSTATTSSMDALWDLHPRKLSEAGLSRHSDNSTVLTEDTDSFIIGQRVWVGGSKPGQIAYIGETQFAPGEWAGIVLDQPIGKNDGSVGGIRYFQCESKKGVFSRLTRLTRYPMIDSVDCTTPSPTNGTRRNVVSPSMSTRSALSKYINLQSKDFREQKLSILGVSNTSLASTFVDFKVGERVIIKSSQGSKIGTLRYMGFTSFANGEWCGVELDEPRGKNDGSVEGKRYFECRPNYGLFAPVSKVSRSPSNRKPRGNCALHNSRESLLSLSSITSATSTARRVRLGVTSLTPKVGLPFVWLVLHLVFK</sequence>